<dbReference type="RefSeq" id="WP_099308043.1">
    <property type="nucleotide sequence ID" value="NZ_PDVP01000016.1"/>
</dbReference>
<keyword evidence="1" id="KW-0472">Membrane</keyword>
<reference evidence="2 3" key="1">
    <citation type="submission" date="2017-10" db="EMBL/GenBank/DDBJ databases">
        <title>Sedimentibacterium mangrovi gen. nov., sp. nov., a novel member of family Phyllobacteriacea isolated from mangrove sediment.</title>
        <authorList>
            <person name="Liao H."/>
            <person name="Tian Y."/>
        </authorList>
    </citation>
    <scope>NUCLEOTIDE SEQUENCE [LARGE SCALE GENOMIC DNA]</scope>
    <source>
        <strain evidence="2 3">X9-2-2</strain>
    </source>
</reference>
<keyword evidence="3" id="KW-1185">Reference proteome</keyword>
<gene>
    <name evidence="2" type="ORF">CSC94_19430</name>
</gene>
<sequence length="115" mass="11796">MHQRHFLFLFLLAGVVALAAALRLYLIPLTGVTGTAGAALAVLSALALIVAGIVLLTSDRPALRGLFLVLSFLGAAGLLAAGWFLHGWIIVAAMGVALLALLGLLVSRPETKATA</sequence>
<dbReference type="Proteomes" id="UP000221168">
    <property type="component" value="Unassembled WGS sequence"/>
</dbReference>
<evidence type="ECO:0000313" key="3">
    <source>
        <dbReference type="Proteomes" id="UP000221168"/>
    </source>
</evidence>
<feature type="transmembrane region" description="Helical" evidence="1">
    <location>
        <begin position="87"/>
        <end position="106"/>
    </location>
</feature>
<dbReference type="EMBL" id="PDVP01000016">
    <property type="protein sequence ID" value="PHP65302.1"/>
    <property type="molecule type" value="Genomic_DNA"/>
</dbReference>
<keyword evidence="1" id="KW-0812">Transmembrane</keyword>
<dbReference type="AlphaFoldDB" id="A0A2G1QIG3"/>
<feature type="transmembrane region" description="Helical" evidence="1">
    <location>
        <begin position="63"/>
        <end position="81"/>
    </location>
</feature>
<comment type="caution">
    <text evidence="2">The sequence shown here is derived from an EMBL/GenBank/DDBJ whole genome shotgun (WGS) entry which is preliminary data.</text>
</comment>
<proteinExistence type="predicted"/>
<organism evidence="2 3">
    <name type="scientific">Zhengella mangrovi</name>
    <dbReference type="NCBI Taxonomy" id="1982044"/>
    <lineage>
        <taxon>Bacteria</taxon>
        <taxon>Pseudomonadati</taxon>
        <taxon>Pseudomonadota</taxon>
        <taxon>Alphaproteobacteria</taxon>
        <taxon>Hyphomicrobiales</taxon>
        <taxon>Notoacmeibacteraceae</taxon>
        <taxon>Zhengella</taxon>
    </lineage>
</organism>
<evidence type="ECO:0000256" key="1">
    <source>
        <dbReference type="SAM" id="Phobius"/>
    </source>
</evidence>
<accession>A0A2G1QIG3</accession>
<keyword evidence="1" id="KW-1133">Transmembrane helix</keyword>
<name>A0A2G1QIG3_9HYPH</name>
<evidence type="ECO:0008006" key="4">
    <source>
        <dbReference type="Google" id="ProtNLM"/>
    </source>
</evidence>
<evidence type="ECO:0000313" key="2">
    <source>
        <dbReference type="EMBL" id="PHP65302.1"/>
    </source>
</evidence>
<feature type="transmembrane region" description="Helical" evidence="1">
    <location>
        <begin position="37"/>
        <end position="56"/>
    </location>
</feature>
<protein>
    <recommendedName>
        <fullName evidence="4">Major facilitator superfamily (MFS) profile domain-containing protein</fullName>
    </recommendedName>
</protein>